<dbReference type="Proteomes" id="UP001349262">
    <property type="component" value="Unassembled WGS sequence"/>
</dbReference>
<reference evidence="1 2" key="1">
    <citation type="journal article" date="2012" name="Genet. Mol. Biol.">
        <title>Analysis of 16S rRNA and mxaF genes revealing insights into Methylobacterium niche-specific plant association.</title>
        <authorList>
            <person name="Dourado M.N."/>
            <person name="Andreote F.D."/>
            <person name="Dini-Andreote F."/>
            <person name="Conti R."/>
            <person name="Araujo J.M."/>
            <person name="Araujo W.L."/>
        </authorList>
    </citation>
    <scope>NUCLEOTIDE SEQUENCE [LARGE SCALE GENOMIC DNA]</scope>
    <source>
        <strain evidence="1 2">SR1.6/4</strain>
    </source>
</reference>
<evidence type="ECO:0008006" key="3">
    <source>
        <dbReference type="Google" id="ProtNLM"/>
    </source>
</evidence>
<dbReference type="SUPFAM" id="SSF53335">
    <property type="entry name" value="S-adenosyl-L-methionine-dependent methyltransferases"/>
    <property type="match status" value="1"/>
</dbReference>
<evidence type="ECO:0000313" key="2">
    <source>
        <dbReference type="Proteomes" id="UP001349262"/>
    </source>
</evidence>
<comment type="caution">
    <text evidence="1">The sequence shown here is derived from an EMBL/GenBank/DDBJ whole genome shotgun (WGS) entry which is preliminary data.</text>
</comment>
<dbReference type="Pfam" id="PF13489">
    <property type="entry name" value="Methyltransf_23"/>
    <property type="match status" value="1"/>
</dbReference>
<keyword evidence="2" id="KW-1185">Reference proteome</keyword>
<accession>A0ABU7TAB5</accession>
<proteinExistence type="predicted"/>
<evidence type="ECO:0000313" key="1">
    <source>
        <dbReference type="EMBL" id="MEE7457503.1"/>
    </source>
</evidence>
<gene>
    <name evidence="1" type="ORF">MRSR164_12155</name>
</gene>
<organism evidence="1 2">
    <name type="scientific">Methylobacterium radiotolerans</name>
    <dbReference type="NCBI Taxonomy" id="31998"/>
    <lineage>
        <taxon>Bacteria</taxon>
        <taxon>Pseudomonadati</taxon>
        <taxon>Pseudomonadota</taxon>
        <taxon>Alphaproteobacteria</taxon>
        <taxon>Hyphomicrobiales</taxon>
        <taxon>Methylobacteriaceae</taxon>
        <taxon>Methylobacterium</taxon>
    </lineage>
</organism>
<sequence length="390" mass="42462">MVALEPLRPVGEPSAVAGPGAGDARLPTVVSSALAKPLRRWWKRRSGAPVRTAMGRIDACSPAFLTGWCVDAQRAPSPVDVFVNGTHLLRAAPNHRRDDLTALGLPAECGFVVLYPEPLTLTDVLEVRSADGQPLDGSPNTHHRERLSRLLNGIDPTTMSGLELGPLDRPTLSKARGPVAYIDHAPTEELRAKYQGSPAAMVDLDRIQTVDYAWPSGSLRARIPDGKTFDYAVAVHVMEHVADPIGWLGHLAEVIRPGGTISLALPERSRCFDHRREPTRPADLIDAWIARLDRPSPRQVFDHVAFISPLHLGTDLPALPDRSRLADALDAARRTAAGEYIDAHCNVFTAASFRQCWAVIDSLGLLPLELAALHDPYPGGDEFIVNLRRT</sequence>
<dbReference type="InterPro" id="IPR029063">
    <property type="entry name" value="SAM-dependent_MTases_sf"/>
</dbReference>
<protein>
    <recommendedName>
        <fullName evidence="3">Methyltransferase family protein</fullName>
    </recommendedName>
</protein>
<name>A0ABU7TAB5_9HYPH</name>
<dbReference type="EMBL" id="MLBY01000004">
    <property type="protein sequence ID" value="MEE7457503.1"/>
    <property type="molecule type" value="Genomic_DNA"/>
</dbReference>
<dbReference type="Gene3D" id="3.40.50.150">
    <property type="entry name" value="Vaccinia Virus protein VP39"/>
    <property type="match status" value="1"/>
</dbReference>